<feature type="transmembrane region" description="Helical" evidence="1">
    <location>
        <begin position="100"/>
        <end position="117"/>
    </location>
</feature>
<protein>
    <recommendedName>
        <fullName evidence="4">Phospholipid phosphatase</fullName>
    </recommendedName>
</protein>
<proteinExistence type="predicted"/>
<evidence type="ECO:0000256" key="1">
    <source>
        <dbReference type="SAM" id="Phobius"/>
    </source>
</evidence>
<name>A0A3D8PYU5_9BACI</name>
<keyword evidence="1" id="KW-1133">Transmembrane helix</keyword>
<evidence type="ECO:0008006" key="4">
    <source>
        <dbReference type="Google" id="ProtNLM"/>
    </source>
</evidence>
<keyword evidence="1" id="KW-0472">Membrane</keyword>
<feature type="transmembrane region" description="Helical" evidence="1">
    <location>
        <begin position="170"/>
        <end position="188"/>
    </location>
</feature>
<dbReference type="Proteomes" id="UP000257143">
    <property type="component" value="Unassembled WGS sequence"/>
</dbReference>
<feature type="transmembrane region" description="Helical" evidence="1">
    <location>
        <begin position="137"/>
        <end position="163"/>
    </location>
</feature>
<evidence type="ECO:0000313" key="2">
    <source>
        <dbReference type="EMBL" id="RDW20339.1"/>
    </source>
</evidence>
<keyword evidence="1" id="KW-0812">Transmembrane</keyword>
<dbReference type="EMBL" id="PIOC01000010">
    <property type="protein sequence ID" value="RDW20339.1"/>
    <property type="molecule type" value="Genomic_DNA"/>
</dbReference>
<organism evidence="2 3">
    <name type="scientific">Oceanobacillus arenosus</name>
    <dbReference type="NCBI Taxonomy" id="1229153"/>
    <lineage>
        <taxon>Bacteria</taxon>
        <taxon>Bacillati</taxon>
        <taxon>Bacillota</taxon>
        <taxon>Bacilli</taxon>
        <taxon>Bacillales</taxon>
        <taxon>Bacillaceae</taxon>
        <taxon>Oceanobacillus</taxon>
    </lineage>
</organism>
<gene>
    <name evidence="2" type="ORF">CWR48_06550</name>
</gene>
<accession>A0A3D8PYU5</accession>
<evidence type="ECO:0000313" key="3">
    <source>
        <dbReference type="Proteomes" id="UP000257143"/>
    </source>
</evidence>
<feature type="transmembrane region" description="Helical" evidence="1">
    <location>
        <begin position="68"/>
        <end position="88"/>
    </location>
</feature>
<reference evidence="3" key="1">
    <citation type="submission" date="2017-11" db="EMBL/GenBank/DDBJ databases">
        <authorList>
            <person name="Zhu W."/>
        </authorList>
    </citation>
    <scope>NUCLEOTIDE SEQUENCE [LARGE SCALE GENOMIC DNA]</scope>
    <source>
        <strain evidence="3">CAU 1183</strain>
    </source>
</reference>
<feature type="transmembrane region" description="Helical" evidence="1">
    <location>
        <begin position="6"/>
        <end position="23"/>
    </location>
</feature>
<keyword evidence="3" id="KW-1185">Reference proteome</keyword>
<feature type="transmembrane region" description="Helical" evidence="1">
    <location>
        <begin position="35"/>
        <end position="56"/>
    </location>
</feature>
<dbReference type="AlphaFoldDB" id="A0A3D8PYU5"/>
<dbReference type="OrthoDB" id="4331374at2"/>
<comment type="caution">
    <text evidence="2">The sequence shown here is derived from an EMBL/GenBank/DDBJ whole genome shotgun (WGS) entry which is preliminary data.</text>
</comment>
<sequence length="222" mass="25030">MDMFLYLFYSFAYLSLLIWSTSVSPQNKLWSFLSIIYLVLIGLILDNTVIAAGRIIGEGDFLETLNLLRFWSHALITPTLVLYSFGVLRAAEIKGMNKKRALNIAMLFTLILIFIEIRTEVIGLELGPLWEYGVLRYVPIEALNGAPFMILLVTLTLIAAGILLWIKNGWAWMFIGAFVMTLGSMIPIPINSSAITNGFELILLILLVATKRHLEQTNNFQI</sequence>